<dbReference type="AlphaFoldDB" id="A0A3N0XXR4"/>
<proteinExistence type="predicted"/>
<keyword evidence="2" id="KW-1185">Reference proteome</keyword>
<gene>
    <name evidence="1" type="ORF">DPX16_16499</name>
</gene>
<accession>A0A3N0XXR4</accession>
<dbReference type="Gene3D" id="2.40.70.10">
    <property type="entry name" value="Acid Proteases"/>
    <property type="match status" value="1"/>
</dbReference>
<dbReference type="Proteomes" id="UP000281406">
    <property type="component" value="Unassembled WGS sequence"/>
</dbReference>
<dbReference type="CDD" id="cd00303">
    <property type="entry name" value="retropepsin_like"/>
    <property type="match status" value="1"/>
</dbReference>
<comment type="caution">
    <text evidence="1">The sequence shown here is derived from an EMBL/GenBank/DDBJ whole genome shotgun (WGS) entry which is preliminary data.</text>
</comment>
<dbReference type="OrthoDB" id="5989194at2759"/>
<evidence type="ECO:0000313" key="1">
    <source>
        <dbReference type="EMBL" id="ROK23455.1"/>
    </source>
</evidence>
<name>A0A3N0XXR4_ANAGA</name>
<protein>
    <submittedName>
        <fullName evidence="1">Uncharacterized protein</fullName>
    </submittedName>
</protein>
<organism evidence="1 2">
    <name type="scientific">Anabarilius grahami</name>
    <name type="common">Kanglang fish</name>
    <name type="synonym">Barilius grahami</name>
    <dbReference type="NCBI Taxonomy" id="495550"/>
    <lineage>
        <taxon>Eukaryota</taxon>
        <taxon>Metazoa</taxon>
        <taxon>Chordata</taxon>
        <taxon>Craniata</taxon>
        <taxon>Vertebrata</taxon>
        <taxon>Euteleostomi</taxon>
        <taxon>Actinopterygii</taxon>
        <taxon>Neopterygii</taxon>
        <taxon>Teleostei</taxon>
        <taxon>Ostariophysi</taxon>
        <taxon>Cypriniformes</taxon>
        <taxon>Xenocyprididae</taxon>
        <taxon>Xenocypridinae</taxon>
        <taxon>Xenocypridinae incertae sedis</taxon>
        <taxon>Anabarilius</taxon>
    </lineage>
</organism>
<reference evidence="1 2" key="1">
    <citation type="submission" date="2018-10" db="EMBL/GenBank/DDBJ databases">
        <title>Genome assembly for a Yunnan-Guizhou Plateau 3E fish, Anabarilius grahami (Regan), and its evolutionary and genetic applications.</title>
        <authorList>
            <person name="Jiang W."/>
        </authorList>
    </citation>
    <scope>NUCLEOTIDE SEQUENCE [LARGE SCALE GENOMIC DNA]</scope>
    <source>
        <strain evidence="1">AG-KIZ</strain>
        <tissue evidence="1">Muscle</tissue>
    </source>
</reference>
<evidence type="ECO:0000313" key="2">
    <source>
        <dbReference type="Proteomes" id="UP000281406"/>
    </source>
</evidence>
<dbReference type="InterPro" id="IPR021109">
    <property type="entry name" value="Peptidase_aspartic_dom_sf"/>
</dbReference>
<sequence>MFFSSMPPGPGDAAASISNGIHQSVLHYFPVGGASAPMGRGDLAAKWTSYPVTRHFNSPFPRSLRQNLLVIPPWMSNLLIIMFAATSGRNERSLLTTYRQGLEPNLWLHLVAHDDGIGLEKFIQLSIRVAHRVQGCMEHRQDQQSSHQSLQPESASNLISGELCRYLKLKKRCNETHYKVQSITGILLSRERVRYSFGPLHLQIGLLHTEFIYFLVLEKSNADIIIGCTWLIKYHPVLSWSTGEVMKWGDRFFPDYFPELPLLTLPPIRNLPLHSTSIESPIQQQSFDIPAYYTPFRDVFCPKLASQLPPHRPGP</sequence>
<dbReference type="EMBL" id="RJVU01057542">
    <property type="protein sequence ID" value="ROK23455.1"/>
    <property type="molecule type" value="Genomic_DNA"/>
</dbReference>